<comment type="caution">
    <text evidence="2">The sequence shown here is derived from an EMBL/GenBank/DDBJ whole genome shotgun (WGS) entry which is preliminary data.</text>
</comment>
<sequence length="63" mass="7290">MTHINENTIRNTPEVHDREWEPELSPRHEWVKFFSLVGPLLIGITAFLYAGREIVSIVSGWLS</sequence>
<name>A0A853KWN3_9PROT</name>
<dbReference type="EMBL" id="JPVZ01000011">
    <property type="protein sequence ID" value="OAZ08078.1"/>
    <property type="molecule type" value="Genomic_DNA"/>
</dbReference>
<proteinExistence type="predicted"/>
<accession>A0A853KWN3</accession>
<feature type="transmembrane region" description="Helical" evidence="1">
    <location>
        <begin position="30"/>
        <end position="50"/>
    </location>
</feature>
<evidence type="ECO:0000256" key="1">
    <source>
        <dbReference type="SAM" id="Phobius"/>
    </source>
</evidence>
<dbReference type="RefSeq" id="WP_064782240.1">
    <property type="nucleotide sequence ID" value="NZ_JPVZ01000011.1"/>
</dbReference>
<keyword evidence="1" id="KW-1133">Transmembrane helix</keyword>
<reference evidence="2 3" key="1">
    <citation type="submission" date="2014-07" db="EMBL/GenBank/DDBJ databases">
        <title>Draft genome sequence of Thalassospira tepidiphila 1-1B.</title>
        <authorList>
            <person name="Lai Q."/>
            <person name="Shao Z."/>
        </authorList>
    </citation>
    <scope>NUCLEOTIDE SEQUENCE [LARGE SCALE GENOMIC DNA]</scope>
    <source>
        <strain evidence="2 3">MCCC 1A03514</strain>
    </source>
</reference>
<keyword evidence="1" id="KW-0812">Transmembrane</keyword>
<keyword evidence="1" id="KW-0472">Membrane</keyword>
<dbReference type="Proteomes" id="UP000094009">
    <property type="component" value="Unassembled WGS sequence"/>
</dbReference>
<dbReference type="AlphaFoldDB" id="A0A853KWN3"/>
<organism evidence="2 3">
    <name type="scientific">Thalassospira tepidiphila MCCC 1A03514</name>
    <dbReference type="NCBI Taxonomy" id="1177930"/>
    <lineage>
        <taxon>Bacteria</taxon>
        <taxon>Pseudomonadati</taxon>
        <taxon>Pseudomonadota</taxon>
        <taxon>Alphaproteobacteria</taxon>
        <taxon>Rhodospirillales</taxon>
        <taxon>Thalassospiraceae</taxon>
        <taxon>Thalassospira</taxon>
    </lineage>
</organism>
<evidence type="ECO:0000313" key="2">
    <source>
        <dbReference type="EMBL" id="OAZ08078.1"/>
    </source>
</evidence>
<gene>
    <name evidence="2" type="ORF">TH4_18685</name>
</gene>
<evidence type="ECO:0000313" key="3">
    <source>
        <dbReference type="Proteomes" id="UP000094009"/>
    </source>
</evidence>
<protein>
    <submittedName>
        <fullName evidence="2">Uncharacterized protein</fullName>
    </submittedName>
</protein>